<dbReference type="Gene3D" id="3.40.140.10">
    <property type="entry name" value="Cytidine Deaminase, domain 2"/>
    <property type="match status" value="1"/>
</dbReference>
<dbReference type="Pfam" id="PF00383">
    <property type="entry name" value="dCMP_cyt_deam_1"/>
    <property type="match status" value="1"/>
</dbReference>
<keyword evidence="8 12" id="KW-0862">Zinc</keyword>
<comment type="pathway">
    <text evidence="3 12">Cofactor biosynthesis; riboflavin biosynthesis; 5-amino-6-(D-ribitylamino)uracil from GTP: step 3/4.</text>
</comment>
<feature type="binding site" evidence="15">
    <location>
        <position position="93"/>
    </location>
    <ligand>
        <name>Zn(2+)</name>
        <dbReference type="ChEBI" id="CHEBI:29105"/>
        <note>catalytic</note>
    </ligand>
</feature>
<feature type="binding site" evidence="14">
    <location>
        <position position="205"/>
    </location>
    <ligand>
        <name>NADP(+)</name>
        <dbReference type="ChEBI" id="CHEBI:58349"/>
    </ligand>
</feature>
<dbReference type="GO" id="GO:0050661">
    <property type="term" value="F:NADP binding"/>
    <property type="evidence" value="ECO:0007669"/>
    <property type="project" value="InterPro"/>
</dbReference>
<feature type="binding site" evidence="15">
    <location>
        <position position="84"/>
    </location>
    <ligand>
        <name>Zn(2+)</name>
        <dbReference type="ChEBI" id="CHEBI:29105"/>
        <note>catalytic</note>
    </ligand>
</feature>
<evidence type="ECO:0000256" key="8">
    <source>
        <dbReference type="ARBA" id="ARBA00022833"/>
    </source>
</evidence>
<evidence type="ECO:0000256" key="6">
    <source>
        <dbReference type="ARBA" id="ARBA00022619"/>
    </source>
</evidence>
<comment type="pathway">
    <text evidence="2 12">Cofactor biosynthesis; riboflavin biosynthesis; 5-amino-6-(D-ribitylamino)uracil from GTP: step 2/4.</text>
</comment>
<name>A0A838YSI6_9GAMM</name>
<dbReference type="AlphaFoldDB" id="A0A838YSI6"/>
<dbReference type="InterPro" id="IPR016192">
    <property type="entry name" value="APOBEC/CMP_deaminase_Zn-bd"/>
</dbReference>
<keyword evidence="7 12" id="KW-0479">Metal-binding</keyword>
<evidence type="ECO:0000256" key="14">
    <source>
        <dbReference type="PIRSR" id="PIRSR006769-2"/>
    </source>
</evidence>
<gene>
    <name evidence="17" type="primary">ribD</name>
    <name evidence="17" type="ORF">H2021_03580</name>
</gene>
<feature type="binding site" evidence="14">
    <location>
        <position position="177"/>
    </location>
    <ligand>
        <name>substrate</name>
    </ligand>
</feature>
<dbReference type="InterPro" id="IPR002125">
    <property type="entry name" value="CMP_dCMP_dom"/>
</dbReference>
<dbReference type="NCBIfam" id="TIGR00326">
    <property type="entry name" value="eubact_ribD"/>
    <property type="match status" value="1"/>
</dbReference>
<dbReference type="InterPro" id="IPR050765">
    <property type="entry name" value="Riboflavin_Biosynth_HTPR"/>
</dbReference>
<keyword evidence="9 12" id="KW-0521">NADP</keyword>
<dbReference type="EC" id="1.1.1.193" evidence="12"/>
<evidence type="ECO:0000256" key="10">
    <source>
        <dbReference type="ARBA" id="ARBA00023002"/>
    </source>
</evidence>
<feature type="binding site" evidence="14">
    <location>
        <position position="213"/>
    </location>
    <ligand>
        <name>substrate</name>
    </ligand>
</feature>
<keyword evidence="6 12" id="KW-0686">Riboflavin biosynthesis</keyword>
<evidence type="ECO:0000256" key="13">
    <source>
        <dbReference type="PIRSR" id="PIRSR006769-1"/>
    </source>
</evidence>
<dbReference type="CDD" id="cd01284">
    <property type="entry name" value="Riboflavin_deaminase-reductase"/>
    <property type="match status" value="1"/>
</dbReference>
<feature type="binding site" evidence="14">
    <location>
        <position position="193"/>
    </location>
    <ligand>
        <name>substrate</name>
    </ligand>
</feature>
<evidence type="ECO:0000256" key="2">
    <source>
        <dbReference type="ARBA" id="ARBA00004882"/>
    </source>
</evidence>
<dbReference type="InterPro" id="IPR024072">
    <property type="entry name" value="DHFR-like_dom_sf"/>
</dbReference>
<dbReference type="GO" id="GO:0008703">
    <property type="term" value="F:5-amino-6-(5-phosphoribosylamino)uracil reductase activity"/>
    <property type="evidence" value="ECO:0007669"/>
    <property type="project" value="UniProtKB-EC"/>
</dbReference>
<keyword evidence="12 17" id="KW-0378">Hydrolase</keyword>
<dbReference type="SUPFAM" id="SSF53597">
    <property type="entry name" value="Dihydrofolate reductase-like"/>
    <property type="match status" value="1"/>
</dbReference>
<dbReference type="GO" id="GO:0008835">
    <property type="term" value="F:diaminohydroxyphosphoribosylaminopyrimidine deaminase activity"/>
    <property type="evidence" value="ECO:0007669"/>
    <property type="project" value="UniProtKB-EC"/>
</dbReference>
<comment type="similarity">
    <text evidence="4 12">In the N-terminal section; belongs to the cytidine and deoxycytidylate deaminase family.</text>
</comment>
<comment type="cofactor">
    <cofactor evidence="12 15">
        <name>Zn(2+)</name>
        <dbReference type="ChEBI" id="CHEBI:29105"/>
    </cofactor>
    <text evidence="12 15">Binds 1 zinc ion.</text>
</comment>
<dbReference type="GO" id="GO:0008270">
    <property type="term" value="F:zinc ion binding"/>
    <property type="evidence" value="ECO:0007669"/>
    <property type="project" value="InterPro"/>
</dbReference>
<accession>A0A838YSI6</accession>
<feature type="binding site" evidence="14">
    <location>
        <position position="295"/>
    </location>
    <ligand>
        <name>substrate</name>
    </ligand>
</feature>
<comment type="catalytic activity">
    <reaction evidence="12">
        <text>2,5-diamino-6-hydroxy-4-(5-phosphoribosylamino)-pyrimidine + H2O + H(+) = 5-amino-6-(5-phospho-D-ribosylamino)uracil + NH4(+)</text>
        <dbReference type="Rhea" id="RHEA:21868"/>
        <dbReference type="ChEBI" id="CHEBI:15377"/>
        <dbReference type="ChEBI" id="CHEBI:15378"/>
        <dbReference type="ChEBI" id="CHEBI:28938"/>
        <dbReference type="ChEBI" id="CHEBI:58453"/>
        <dbReference type="ChEBI" id="CHEBI:58614"/>
        <dbReference type="EC" id="3.5.4.26"/>
    </reaction>
</comment>
<evidence type="ECO:0000256" key="7">
    <source>
        <dbReference type="ARBA" id="ARBA00022723"/>
    </source>
</evidence>
<dbReference type="InterPro" id="IPR004794">
    <property type="entry name" value="Eubact_RibD"/>
</dbReference>
<feature type="binding site" evidence="14">
    <location>
        <begin position="297"/>
        <end position="303"/>
    </location>
    <ligand>
        <name>NADP(+)</name>
        <dbReference type="ChEBI" id="CHEBI:58349"/>
    </ligand>
</feature>
<dbReference type="Proteomes" id="UP000585327">
    <property type="component" value="Unassembled WGS sequence"/>
</dbReference>
<dbReference type="SUPFAM" id="SSF53927">
    <property type="entry name" value="Cytidine deaminase-like"/>
    <property type="match status" value="1"/>
</dbReference>
<feature type="binding site" evidence="14">
    <location>
        <position position="179"/>
    </location>
    <ligand>
        <name>NADP(+)</name>
        <dbReference type="ChEBI" id="CHEBI:58349"/>
    </ligand>
</feature>
<organism evidence="17 18">
    <name type="scientific">SAR86 cluster bacterium</name>
    <dbReference type="NCBI Taxonomy" id="2030880"/>
    <lineage>
        <taxon>Bacteria</taxon>
        <taxon>Pseudomonadati</taxon>
        <taxon>Pseudomonadota</taxon>
        <taxon>Gammaproteobacteria</taxon>
        <taxon>SAR86 cluster</taxon>
    </lineage>
</organism>
<dbReference type="Pfam" id="PF01872">
    <property type="entry name" value="RibD_C"/>
    <property type="match status" value="1"/>
</dbReference>
<evidence type="ECO:0000259" key="16">
    <source>
        <dbReference type="PROSITE" id="PS51747"/>
    </source>
</evidence>
<evidence type="ECO:0000256" key="5">
    <source>
        <dbReference type="ARBA" id="ARBA00007417"/>
    </source>
</evidence>
<evidence type="ECO:0000256" key="11">
    <source>
        <dbReference type="ARBA" id="ARBA00023268"/>
    </source>
</evidence>
<evidence type="ECO:0000256" key="4">
    <source>
        <dbReference type="ARBA" id="ARBA00005259"/>
    </source>
</evidence>
<dbReference type="PIRSF" id="PIRSF006769">
    <property type="entry name" value="RibD"/>
    <property type="match status" value="1"/>
</dbReference>
<feature type="binding site" evidence="14">
    <location>
        <position position="209"/>
    </location>
    <ligand>
        <name>NADP(+)</name>
        <dbReference type="ChEBI" id="CHEBI:58349"/>
    </ligand>
</feature>
<evidence type="ECO:0000256" key="1">
    <source>
        <dbReference type="ARBA" id="ARBA00002151"/>
    </source>
</evidence>
<reference evidence="17 18" key="1">
    <citation type="submission" date="2020-06" db="EMBL/GenBank/DDBJ databases">
        <title>Dysbiosis in marine aquaculture revealed through microbiome analysis: reverse ecology for environmental sustainability.</title>
        <authorList>
            <person name="Haro-Moreno J.M."/>
            <person name="Coutinho F.H."/>
            <person name="Zaragoza-Solas A."/>
            <person name="Picazo A."/>
            <person name="Almagro-Moreno S."/>
            <person name="Lopez-Perez M."/>
        </authorList>
    </citation>
    <scope>NUCLEOTIDE SEQUENCE [LARGE SCALE GENOMIC DNA]</scope>
    <source>
        <strain evidence="17">MCMED-G42</strain>
    </source>
</reference>
<feature type="binding site" evidence="14">
    <location>
        <position position="163"/>
    </location>
    <ligand>
        <name>NADP(+)</name>
        <dbReference type="ChEBI" id="CHEBI:58349"/>
    </ligand>
</feature>
<sequence length="363" mass="40818">MQDSYYMNEAIKLALKGSIYTHPNPKVGCIIVKNNKIIGKGYHRYFGGDHAEVNAVKYCLKKFKKDKGLKLLKGSTAYITLEPCSISSKTPPCTETIIKYGIKKIFCASLDPNKSINGRGVKILRKNNVDVKVGLLKNEAKSINEEFFFRHTKGRPFVRMKIAQTLDGKIALNSGESKWITSKNSRDDVQYLRAESDAILVGSGTVKKDNPRLNVRNIKINKDKFRQPKKIILGNVNTKSNLSILKGDSEKIIFSNNPSSTKDSKIKYRKLSNSKTIESLLKELPEFEINSLLVEGGSEVFSSFINKNMVDELIVYISPKILGKNAISALNIKSPKILKNATNFKIIETVPMKEDIKIIMRRI</sequence>
<evidence type="ECO:0000256" key="9">
    <source>
        <dbReference type="ARBA" id="ARBA00022857"/>
    </source>
</evidence>
<dbReference type="InterPro" id="IPR011549">
    <property type="entry name" value="RibD_C"/>
</dbReference>
<dbReference type="PANTHER" id="PTHR38011:SF7">
    <property type="entry name" value="2,5-DIAMINO-6-RIBOSYLAMINO-4(3H)-PYRIMIDINONE 5'-PHOSPHATE REDUCTASE"/>
    <property type="match status" value="1"/>
</dbReference>
<dbReference type="PANTHER" id="PTHR38011">
    <property type="entry name" value="DIHYDROFOLATE REDUCTASE FAMILY PROTEIN (AFU_ORTHOLOGUE AFUA_8G06820)"/>
    <property type="match status" value="1"/>
</dbReference>
<dbReference type="InterPro" id="IPR002734">
    <property type="entry name" value="RibDG_C"/>
</dbReference>
<evidence type="ECO:0000313" key="17">
    <source>
        <dbReference type="EMBL" id="MBA4724281.1"/>
    </source>
</evidence>
<dbReference type="GO" id="GO:0009231">
    <property type="term" value="P:riboflavin biosynthetic process"/>
    <property type="evidence" value="ECO:0007669"/>
    <property type="project" value="UniProtKB-UniPathway"/>
</dbReference>
<dbReference type="PROSITE" id="PS51747">
    <property type="entry name" value="CYT_DCMP_DEAMINASES_2"/>
    <property type="match status" value="1"/>
</dbReference>
<comment type="caution">
    <text evidence="17">The sequence shown here is derived from an EMBL/GenBank/DDBJ whole genome shotgun (WGS) entry which is preliminary data.</text>
</comment>
<feature type="domain" description="CMP/dCMP-type deaminase" evidence="16">
    <location>
        <begin position="1"/>
        <end position="119"/>
    </location>
</feature>
<feature type="binding site" evidence="14">
    <location>
        <position position="216"/>
    </location>
    <ligand>
        <name>substrate</name>
    </ligand>
</feature>
<dbReference type="PROSITE" id="PS00903">
    <property type="entry name" value="CYT_DCMP_DEAMINASES_1"/>
    <property type="match status" value="1"/>
</dbReference>
<dbReference type="NCBIfam" id="TIGR00227">
    <property type="entry name" value="ribD_Cterm"/>
    <property type="match status" value="1"/>
</dbReference>
<feature type="binding site" evidence="15">
    <location>
        <position position="50"/>
    </location>
    <ligand>
        <name>Zn(2+)</name>
        <dbReference type="ChEBI" id="CHEBI:29105"/>
        <note>catalytic</note>
    </ligand>
</feature>
<keyword evidence="11" id="KW-0511">Multifunctional enzyme</keyword>
<comment type="catalytic activity">
    <reaction evidence="12">
        <text>5-amino-6-(5-phospho-D-ribitylamino)uracil + NADP(+) = 5-amino-6-(5-phospho-D-ribosylamino)uracil + NADPH + H(+)</text>
        <dbReference type="Rhea" id="RHEA:17845"/>
        <dbReference type="ChEBI" id="CHEBI:15378"/>
        <dbReference type="ChEBI" id="CHEBI:57783"/>
        <dbReference type="ChEBI" id="CHEBI:58349"/>
        <dbReference type="ChEBI" id="CHEBI:58421"/>
        <dbReference type="ChEBI" id="CHEBI:58453"/>
        <dbReference type="EC" id="1.1.1.193"/>
    </reaction>
</comment>
<evidence type="ECO:0000313" key="18">
    <source>
        <dbReference type="Proteomes" id="UP000585327"/>
    </source>
</evidence>
<evidence type="ECO:0000256" key="3">
    <source>
        <dbReference type="ARBA" id="ARBA00004910"/>
    </source>
</evidence>
<dbReference type="EMBL" id="JACETM010000039">
    <property type="protein sequence ID" value="MBA4724281.1"/>
    <property type="molecule type" value="Genomic_DNA"/>
</dbReference>
<evidence type="ECO:0000256" key="15">
    <source>
        <dbReference type="PIRSR" id="PIRSR006769-3"/>
    </source>
</evidence>
<dbReference type="Gene3D" id="3.40.430.10">
    <property type="entry name" value="Dihydrofolate Reductase, subunit A"/>
    <property type="match status" value="1"/>
</dbReference>
<dbReference type="InterPro" id="IPR016193">
    <property type="entry name" value="Cytidine_deaminase-like"/>
</dbReference>
<protein>
    <recommendedName>
        <fullName evidence="12">Riboflavin biosynthesis protein RibD</fullName>
    </recommendedName>
    <domain>
        <recommendedName>
            <fullName evidence="12">Diaminohydroxyphosphoribosylaminopyrimidine deaminase</fullName>
            <shortName evidence="12">DRAP deaminase</shortName>
            <ecNumber evidence="12">3.5.4.26</ecNumber>
        </recommendedName>
        <alternativeName>
            <fullName evidence="12">Riboflavin-specific deaminase</fullName>
        </alternativeName>
    </domain>
    <domain>
        <recommendedName>
            <fullName evidence="12">5-amino-6-(5-phosphoribosylamino)uracil reductase</fullName>
            <ecNumber evidence="12">1.1.1.193</ecNumber>
        </recommendedName>
        <alternativeName>
            <fullName evidence="12">HTP reductase</fullName>
        </alternativeName>
    </domain>
</protein>
<keyword evidence="10 12" id="KW-0560">Oxidoreductase</keyword>
<feature type="active site" description="Proton donor" evidence="13">
    <location>
        <position position="52"/>
    </location>
</feature>
<comment type="function">
    <text evidence="1 12">Converts 2,5-diamino-6-(ribosylamino)-4(3h)-pyrimidinone 5'-phosphate into 5-amino-6-(ribosylamino)-2,4(1h,3h)-pyrimidinedione 5'-phosphate.</text>
</comment>
<evidence type="ECO:0000256" key="12">
    <source>
        <dbReference type="PIRNR" id="PIRNR006769"/>
    </source>
</evidence>
<proteinExistence type="inferred from homology"/>
<dbReference type="EC" id="3.5.4.26" evidence="12"/>
<dbReference type="UniPathway" id="UPA00275">
    <property type="reaction ID" value="UER00401"/>
</dbReference>
<comment type="similarity">
    <text evidence="5 12">In the C-terminal section; belongs to the HTP reductase family.</text>
</comment>